<dbReference type="Gene3D" id="3.40.50.11780">
    <property type="match status" value="1"/>
</dbReference>
<dbReference type="EMBL" id="JPEP01000002">
    <property type="protein sequence ID" value="KEY19079.1"/>
    <property type="molecule type" value="Genomic_DNA"/>
</dbReference>
<reference evidence="4 6" key="2">
    <citation type="submission" date="2018-12" db="EMBL/GenBank/DDBJ databases">
        <authorList>
            <consortium name="Pathogen Informatics"/>
        </authorList>
    </citation>
    <scope>NUCLEOTIDE SEQUENCE [LARGE SCALE GENOMIC DNA]</scope>
    <source>
        <strain evidence="4 6">NCTC13489</strain>
    </source>
</reference>
<dbReference type="AlphaFoldDB" id="A0A3S4ULV8"/>
<evidence type="ECO:0000313" key="6">
    <source>
        <dbReference type="Proteomes" id="UP000270036"/>
    </source>
</evidence>
<dbReference type="RefSeq" id="WP_051803773.1">
    <property type="nucleotide sequence ID" value="NZ_FOIX01000004.1"/>
</dbReference>
<comment type="similarity">
    <text evidence="1">Belongs to the myoviridae tail sheath protein family.</text>
</comment>
<dbReference type="STRING" id="266748.HY04_11640"/>
<dbReference type="PANTHER" id="PTHR35861">
    <property type="match status" value="1"/>
</dbReference>
<dbReference type="Proteomes" id="UP000270036">
    <property type="component" value="Chromosome"/>
</dbReference>
<dbReference type="InterPro" id="IPR052042">
    <property type="entry name" value="Tail_sheath_structural"/>
</dbReference>
<gene>
    <name evidence="3" type="ORF">HY04_11640</name>
    <name evidence="4" type="ORF">NCTC13489_01244</name>
</gene>
<name>A0A3S4ULV8_9FLAO</name>
<dbReference type="InterPro" id="IPR020287">
    <property type="entry name" value="Tail_sheath_C"/>
</dbReference>
<sequence>MPTFKTPGVYVEETPSLPPKVIEINSSIPALIGYTQRTSFNEQDLLYQPTKIKSILEFVSIFGKSAPFNITGVTANLAETDAKAKVENQYFLYDSLQLYYLNGGVPCYIVSIGSYFETPTLIDFESGLNALDYFDDPTIYLFPDAVKLNADDLGKLQQLSLNKCAKLGDRFSIFDFHRNTNSSANLNSAATFREKIGISNLSYGAAYTPWLKTTLDKDLTANSIAGIFETINGLDDIILNQNIKGKTVKSHVKEYQDLLSDINSLQTNVAISAVYQKFPDEVADFSTGPYADGSRNPFENDEIFNSIIKFVPTSSYFQTFWKDEFLSTIATYKTNYTGNPTEKEKYLIALLNSPSMRRFRNLAEFVSNDLKSTLDSFEKVLFDNIPYYAALIKILKNKITILPPSGPIAGIYCKTDKEKGIWKAPANISLSAVTGVAQQFSTTDLDALNIDAVAGKSINVIRQITGRGTMAMGARTLAGNNSDWRYIPVRRLLIFIEENSRRSLAWVVFEPNNQLLWLKVKSQLENYLFELWRRGALSGSKPEQSYHVNCGLNSTMTAQDVLDGRLRIDINLAPIRPAEFIVLKIIQQLQKS</sequence>
<protein>
    <submittedName>
        <fullName evidence="4">Phage tail sheath protein</fullName>
    </submittedName>
</protein>
<dbReference type="KEGG" id="cant:NCTC13489_01244"/>
<evidence type="ECO:0000313" key="3">
    <source>
        <dbReference type="EMBL" id="KEY19079.1"/>
    </source>
</evidence>
<dbReference type="EMBL" id="LR134441">
    <property type="protein sequence ID" value="VEH98925.1"/>
    <property type="molecule type" value="Genomic_DNA"/>
</dbReference>
<organism evidence="4 6">
    <name type="scientific">Kaistella antarctica</name>
    <dbReference type="NCBI Taxonomy" id="266748"/>
    <lineage>
        <taxon>Bacteria</taxon>
        <taxon>Pseudomonadati</taxon>
        <taxon>Bacteroidota</taxon>
        <taxon>Flavobacteriia</taxon>
        <taxon>Flavobacteriales</taxon>
        <taxon>Weeksellaceae</taxon>
        <taxon>Chryseobacterium group</taxon>
        <taxon>Kaistella</taxon>
    </lineage>
</organism>
<dbReference type="Proteomes" id="UP000028349">
    <property type="component" value="Unassembled WGS sequence"/>
</dbReference>
<dbReference type="PANTHER" id="PTHR35861:SF1">
    <property type="entry name" value="PHAGE TAIL SHEATH PROTEIN"/>
    <property type="match status" value="1"/>
</dbReference>
<evidence type="ECO:0000313" key="4">
    <source>
        <dbReference type="EMBL" id="VEH98925.1"/>
    </source>
</evidence>
<dbReference type="OrthoDB" id="9767864at2"/>
<evidence type="ECO:0000259" key="2">
    <source>
        <dbReference type="Pfam" id="PF17482"/>
    </source>
</evidence>
<evidence type="ECO:0000313" key="5">
    <source>
        <dbReference type="Proteomes" id="UP000028349"/>
    </source>
</evidence>
<evidence type="ECO:0000256" key="1">
    <source>
        <dbReference type="ARBA" id="ARBA00008005"/>
    </source>
</evidence>
<accession>A0A3S4ULV8</accession>
<proteinExistence type="inferred from homology"/>
<keyword evidence="5" id="KW-1185">Reference proteome</keyword>
<reference evidence="3 5" key="1">
    <citation type="submission" date="2014-07" db="EMBL/GenBank/DDBJ databases">
        <authorList>
            <person name="Pisani N.G."/>
            <person name="Newman J.D."/>
        </authorList>
    </citation>
    <scope>NUCLEOTIDE SEQUENCE [LARGE SCALE GENOMIC DNA]</scope>
    <source>
        <strain evidence="3 5">LMG 24720</strain>
    </source>
</reference>
<dbReference type="Pfam" id="PF17482">
    <property type="entry name" value="Phage_sheath_1C"/>
    <property type="match status" value="1"/>
</dbReference>
<feature type="domain" description="Tail sheath protein C-terminal" evidence="2">
    <location>
        <begin position="481"/>
        <end position="585"/>
    </location>
</feature>